<feature type="domain" description="DUF7802" evidence="2">
    <location>
        <begin position="70"/>
        <end position="474"/>
    </location>
</feature>
<feature type="transmembrane region" description="Helical" evidence="1">
    <location>
        <begin position="297"/>
        <end position="315"/>
    </location>
</feature>
<dbReference type="Pfam" id="PF25085">
    <property type="entry name" value="DUF7802"/>
    <property type="match status" value="1"/>
</dbReference>
<evidence type="ECO:0000313" key="5">
    <source>
        <dbReference type="WBParaSite" id="TMUE_3000012480.1"/>
    </source>
</evidence>
<feature type="transmembrane region" description="Helical" evidence="1">
    <location>
        <begin position="362"/>
        <end position="383"/>
    </location>
</feature>
<reference evidence="3" key="1">
    <citation type="submission" date="2014-03" db="EMBL/GenBank/DDBJ databases">
        <title>The whipworm genome and dual-species transcriptomics of an intimate host-pathogen interaction.</title>
        <authorList>
            <person name="Foth B.J."/>
            <person name="Tsai I.J."/>
            <person name="Reid A.J."/>
            <person name="Bancroft A.J."/>
            <person name="Nichol S."/>
            <person name="Tracey A."/>
            <person name="Holroyd N."/>
            <person name="Cotton J.A."/>
            <person name="Stanley E.J."/>
            <person name="Zarowiecki M."/>
            <person name="Liu J.Z."/>
            <person name="Huckvale T."/>
            <person name="Cooper P.J."/>
            <person name="Grencis R.K."/>
            <person name="Berriman M."/>
        </authorList>
    </citation>
    <scope>NUCLEOTIDE SEQUENCE [LARGE SCALE GENOMIC DNA]</scope>
    <source>
        <strain evidence="3">Edinburgh</strain>
    </source>
</reference>
<feature type="transmembrane region" description="Helical" evidence="1">
    <location>
        <begin position="327"/>
        <end position="350"/>
    </location>
</feature>
<accession>A0A5S6QKZ2</accession>
<feature type="transmembrane region" description="Helical" evidence="1">
    <location>
        <begin position="117"/>
        <end position="138"/>
    </location>
</feature>
<feature type="transmembrane region" description="Helical" evidence="1">
    <location>
        <begin position="255"/>
        <end position="276"/>
    </location>
</feature>
<organism evidence="3 4">
    <name type="scientific">Trichuris muris</name>
    <name type="common">Mouse whipworm</name>
    <dbReference type="NCBI Taxonomy" id="70415"/>
    <lineage>
        <taxon>Eukaryota</taxon>
        <taxon>Metazoa</taxon>
        <taxon>Ecdysozoa</taxon>
        <taxon>Nematoda</taxon>
        <taxon>Enoplea</taxon>
        <taxon>Dorylaimia</taxon>
        <taxon>Trichinellida</taxon>
        <taxon>Trichuridae</taxon>
        <taxon>Trichuris</taxon>
    </lineage>
</organism>
<evidence type="ECO:0000313" key="4">
    <source>
        <dbReference type="WBParaSite" id="TMUE_2000007855.1"/>
    </source>
</evidence>
<dbReference type="InterPro" id="IPR056704">
    <property type="entry name" value="DUF7802"/>
</dbReference>
<keyword evidence="1" id="KW-1133">Transmembrane helix</keyword>
<feature type="transmembrane region" description="Helical" evidence="1">
    <location>
        <begin position="460"/>
        <end position="480"/>
    </location>
</feature>
<sequence>MMSTRQFYASGITLGTLSYCTPLFESLHFCLALFESFFASSSAALIVAQLCLLKRRFAVRYPRSIAANQMDYMIDQIPVGMSAETRNGLKKLGYQFVMVADWACGARDYRQLLSEHWSLALCALTFFLCFLLTLIHALRHGGRYIYLWQSTFIFGIVQEVSNVHLFPNANFVWHGQTLLTFFGRRIPAYVLFCLYPTFVYSSLVMVKRLELRQPSECALVALCSTVARLPYEILGTKLLWFTWHSDHPFVRQKIYCLPLSATALHLWSVAYFVAFLRLSQRLLLPPLYNWKLFAREIACCWLAAICGPLVGYLLFENAFVLSDWLFANGTAGVLALTHLSCFFLVIFGFFSSQAKKGTAVCCLELNAAWAIQCICLLVIAYAVRPEEIVSTGLHQPIGRCGTRIATPAMLLSGFEMERFVCPRDVQHYEFDFHCTRTPSEHKPLEWYTICGKAFDRHAEFMLVLIWLMTIVTAVQVNWCCSFKIGGRPLKDKAE</sequence>
<evidence type="ECO:0000259" key="2">
    <source>
        <dbReference type="Pfam" id="PF25085"/>
    </source>
</evidence>
<keyword evidence="3" id="KW-1185">Reference proteome</keyword>
<feature type="transmembrane region" description="Helical" evidence="1">
    <location>
        <begin position="36"/>
        <end position="53"/>
    </location>
</feature>
<evidence type="ECO:0000256" key="1">
    <source>
        <dbReference type="SAM" id="Phobius"/>
    </source>
</evidence>
<reference evidence="4 5" key="2">
    <citation type="submission" date="2019-12" db="UniProtKB">
        <authorList>
            <consortium name="WormBaseParasite"/>
        </authorList>
    </citation>
    <scope>IDENTIFICATION</scope>
</reference>
<dbReference type="PANTHER" id="PTHR35982:SF1">
    <property type="entry name" value="SPIROCYCLASE, AVEC FAMILY"/>
    <property type="match status" value="1"/>
</dbReference>
<proteinExistence type="predicted"/>
<dbReference type="WBParaSite" id="TMUE_3000012480.1">
    <property type="protein sequence ID" value="TMUE_3000012480.1"/>
    <property type="gene ID" value="WBGene00301588"/>
</dbReference>
<keyword evidence="1" id="KW-0472">Membrane</keyword>
<dbReference type="AlphaFoldDB" id="A0A5S6QKZ2"/>
<feature type="transmembrane region" description="Helical" evidence="1">
    <location>
        <begin position="186"/>
        <end position="206"/>
    </location>
</feature>
<dbReference type="WBParaSite" id="TMUE_2000007855.1">
    <property type="protein sequence ID" value="TMUE_2000007855.1"/>
    <property type="gene ID" value="WBGene00300033"/>
</dbReference>
<dbReference type="Proteomes" id="UP000046395">
    <property type="component" value="Unassembled WGS sequence"/>
</dbReference>
<evidence type="ECO:0000313" key="3">
    <source>
        <dbReference type="Proteomes" id="UP000046395"/>
    </source>
</evidence>
<protein>
    <recommendedName>
        <fullName evidence="2">DUF7802 domain-containing protein</fullName>
    </recommendedName>
</protein>
<name>A0A5S6QKZ2_TRIMR</name>
<keyword evidence="1" id="KW-0812">Transmembrane</keyword>
<dbReference type="PANTHER" id="PTHR35982">
    <property type="entry name" value="AGAP005361-PA"/>
    <property type="match status" value="1"/>
</dbReference>